<geneLocation type="chloroplast" evidence="1"/>
<organism evidence="1">
    <name type="scientific">Trichogloeopsis pedicellata</name>
    <dbReference type="NCBI Taxonomy" id="1495610"/>
    <lineage>
        <taxon>Eukaryota</taxon>
        <taxon>Rhodophyta</taxon>
        <taxon>Florideophyceae</taxon>
        <taxon>Nemaliophycidae</taxon>
        <taxon>Nemaliales</taxon>
        <taxon>Liagoraceae</taxon>
        <taxon>Trichogloeopsis</taxon>
    </lineage>
</organism>
<dbReference type="EMBL" id="LT622878">
    <property type="protein sequence ID" value="SCW24390.1"/>
    <property type="molecule type" value="Genomic_DNA"/>
</dbReference>
<dbReference type="GeneID" id="30000430"/>
<proteinExistence type="predicted"/>
<reference evidence="1" key="1">
    <citation type="submission" date="2016-10" db="EMBL/GenBank/DDBJ databases">
        <title>Chloroplast genomes as a tool to resolve red algal phylogenies: a case study in the Nemaliales.</title>
        <authorList>
            <person name="Costa J.F."/>
            <person name="Lin S.M."/>
            <person name="Macaya E.C."/>
            <person name="Fernandez-Garcia C."/>
            <person name="Verbruggen H."/>
        </authorList>
    </citation>
    <scope>NUCLEOTIDE SEQUENCE</scope>
    <source>
        <strain evidence="1">C.0024</strain>
    </source>
</reference>
<accession>A0A1G4P0F9</accession>
<dbReference type="RefSeq" id="YP_009315732.1">
    <property type="nucleotide sequence ID" value="NC_031668.1"/>
</dbReference>
<gene>
    <name evidence="1" type="primary">ORF_3</name>
    <name evidence="1" type="ORF">C00024_100</name>
</gene>
<protein>
    <recommendedName>
        <fullName evidence="2">Reverse transcriptase N-terminal domain-containing protein</fullName>
    </recommendedName>
</protein>
<evidence type="ECO:0000313" key="1">
    <source>
        <dbReference type="EMBL" id="SCW24390.1"/>
    </source>
</evidence>
<name>A0A1G4P0F9_9FLOR</name>
<reference evidence="1" key="2">
    <citation type="submission" date="2016-10" db="EMBL/GenBank/DDBJ databases">
        <authorList>
            <person name="de Groot N.N."/>
        </authorList>
    </citation>
    <scope>NUCLEOTIDE SEQUENCE</scope>
    <source>
        <strain evidence="1">C.0024</strain>
    </source>
</reference>
<sequence>MTIVIQDIREKKIILNKITIDYKRYKLFYLQKRIYQASQECNYSLVHSLQKLLLSLKSLRSLAEITINTKKSDKPVTKENNTDQQNIDQQLILWCLEAEWQTKLNYDYKLRKDYYYTHTWLLYTVLKPVPLKLIETRYLVNKLQTTKQIKEKLLAYLSKQHFNQSCYSIPIMNYCKHNTKIVHLLIRILYSGIDWHYYQQNIQYISNTQSRLDKLYDGLVLFIPDNQSIICHTNIGQQFLYNIGVVYNCYFDKVIISFHKLKNIMTYTKAYYMEMAGNELILLIRNTLYNKDKLGRYRIKLLSQHKKLIKDISQITKSWKWYYRKILTDYYLQNLKQRINTLLSKWFNRQHSKLFCTIGQILQFIE</sequence>
<keyword evidence="1" id="KW-0934">Plastid</keyword>
<keyword evidence="1" id="KW-0150">Chloroplast</keyword>
<evidence type="ECO:0008006" key="2">
    <source>
        <dbReference type="Google" id="ProtNLM"/>
    </source>
</evidence>
<dbReference type="AlphaFoldDB" id="A0A1G4P0F9"/>